<reference evidence="2 3" key="1">
    <citation type="submission" date="2015-01" db="EMBL/GenBank/DDBJ databases">
        <title>Evolution of Trichinella species and genotypes.</title>
        <authorList>
            <person name="Korhonen P.K."/>
            <person name="Edoardo P."/>
            <person name="Giuseppe L.R."/>
            <person name="Gasser R.B."/>
        </authorList>
    </citation>
    <scope>NUCLEOTIDE SEQUENCE [LARGE SCALE GENOMIC DNA]</scope>
    <source>
        <strain evidence="2">ISS1029</strain>
    </source>
</reference>
<dbReference type="AlphaFoldDB" id="A0A0V1HN00"/>
<evidence type="ECO:0000256" key="1">
    <source>
        <dbReference type="SAM" id="Phobius"/>
    </source>
</evidence>
<keyword evidence="1" id="KW-0472">Membrane</keyword>
<sequence length="284" mass="31905">MYLNSYCIIFVAFATINFTTSMQKRMYLNSYCIIFVAFATINFTTSMIPPGTSTPLGQTVQYDNADLRARRNVKEALFEWDKNQPFGYFKKLLEIKKGSTQGISTFFDVEVELTSCPSNDSQFPTHVQMNENCFGDGIPIPCTVEYLYFDPKQVTVKCAQKPSVPAVHAAPAVSQTVKIPVVKASTTRKEVTIETQNTITKILFEWDKQHASGVFHKLLKVEGAQTVGIITTYDITLVKTSCKVQTTHFQKYADVNDSCKVVSSPVKCKVHFVNNDLRQAKIIC</sequence>
<keyword evidence="3" id="KW-1185">Reference proteome</keyword>
<proteinExistence type="predicted"/>
<evidence type="ECO:0000313" key="2">
    <source>
        <dbReference type="EMBL" id="KRZ11979.1"/>
    </source>
</evidence>
<gene>
    <name evidence="2" type="ORF">T11_14025</name>
</gene>
<dbReference type="OrthoDB" id="10379989at2759"/>
<feature type="transmembrane region" description="Helical" evidence="1">
    <location>
        <begin position="28"/>
        <end position="48"/>
    </location>
</feature>
<dbReference type="Proteomes" id="UP000055024">
    <property type="component" value="Unassembled WGS sequence"/>
</dbReference>
<evidence type="ECO:0000313" key="3">
    <source>
        <dbReference type="Proteomes" id="UP000055024"/>
    </source>
</evidence>
<accession>A0A0V1HN00</accession>
<organism evidence="2 3">
    <name type="scientific">Trichinella zimbabwensis</name>
    <dbReference type="NCBI Taxonomy" id="268475"/>
    <lineage>
        <taxon>Eukaryota</taxon>
        <taxon>Metazoa</taxon>
        <taxon>Ecdysozoa</taxon>
        <taxon>Nematoda</taxon>
        <taxon>Enoplea</taxon>
        <taxon>Dorylaimia</taxon>
        <taxon>Trichinellida</taxon>
        <taxon>Trichinellidae</taxon>
        <taxon>Trichinella</taxon>
    </lineage>
</organism>
<keyword evidence="1" id="KW-1133">Transmembrane helix</keyword>
<comment type="caution">
    <text evidence="2">The sequence shown here is derived from an EMBL/GenBank/DDBJ whole genome shotgun (WGS) entry which is preliminary data.</text>
</comment>
<name>A0A0V1HN00_9BILA</name>
<keyword evidence="1" id="KW-0812">Transmembrane</keyword>
<dbReference type="EMBL" id="JYDP01000044">
    <property type="protein sequence ID" value="KRZ11979.1"/>
    <property type="molecule type" value="Genomic_DNA"/>
</dbReference>
<protein>
    <submittedName>
        <fullName evidence="2">Uncharacterized protein</fullName>
    </submittedName>
</protein>